<dbReference type="Gene3D" id="3.30.420.40">
    <property type="match status" value="1"/>
</dbReference>
<feature type="binding site" evidence="3">
    <location>
        <begin position="5"/>
        <end position="10"/>
    </location>
    <ligand>
        <name>ATP</name>
        <dbReference type="ChEBI" id="CHEBI:30616"/>
    </ligand>
</feature>
<evidence type="ECO:0000256" key="1">
    <source>
        <dbReference type="ARBA" id="ARBA00022679"/>
    </source>
</evidence>
<dbReference type="PANTHER" id="PTHR47363:SF1">
    <property type="entry name" value="GLUCOKINASE"/>
    <property type="match status" value="1"/>
</dbReference>
<dbReference type="STRING" id="857087.Metme_4375"/>
<dbReference type="InterPro" id="IPR003836">
    <property type="entry name" value="Glucokinase"/>
</dbReference>
<dbReference type="HAMAP" id="MF_00524">
    <property type="entry name" value="Glucokinase"/>
    <property type="match status" value="1"/>
</dbReference>
<protein>
    <recommendedName>
        <fullName evidence="3">Glucokinase</fullName>
        <ecNumber evidence="3">2.7.1.2</ecNumber>
    </recommendedName>
    <alternativeName>
        <fullName evidence="3">Glucose kinase</fullName>
    </alternativeName>
</protein>
<evidence type="ECO:0000313" key="5">
    <source>
        <dbReference type="EMBL" id="AEG02722.1"/>
    </source>
</evidence>
<comment type="subcellular location">
    <subcellularLocation>
        <location evidence="3">Cytoplasm</location>
    </subcellularLocation>
</comment>
<dbReference type="CDD" id="cd24008">
    <property type="entry name" value="ASKHA_NBD_GLK"/>
    <property type="match status" value="1"/>
</dbReference>
<keyword evidence="3" id="KW-0963">Cytoplasm</keyword>
<keyword evidence="2 3" id="KW-0418">Kinase</keyword>
<dbReference type="GO" id="GO:0004340">
    <property type="term" value="F:glucokinase activity"/>
    <property type="evidence" value="ECO:0007669"/>
    <property type="project" value="UniProtKB-UniRule"/>
</dbReference>
<dbReference type="GO" id="GO:0005524">
    <property type="term" value="F:ATP binding"/>
    <property type="evidence" value="ECO:0007669"/>
    <property type="project" value="UniProtKB-UniRule"/>
</dbReference>
<dbReference type="Gene3D" id="3.40.367.20">
    <property type="match status" value="1"/>
</dbReference>
<dbReference type="GO" id="GO:0005536">
    <property type="term" value="F:D-glucose binding"/>
    <property type="evidence" value="ECO:0007669"/>
    <property type="project" value="InterPro"/>
</dbReference>
<dbReference type="EC" id="2.7.1.2" evidence="3"/>
<keyword evidence="6" id="KW-1185">Reference proteome</keyword>
<evidence type="ECO:0000256" key="2">
    <source>
        <dbReference type="ARBA" id="ARBA00022777"/>
    </source>
</evidence>
<keyword evidence="3" id="KW-0547">Nucleotide-binding</keyword>
<proteinExistence type="inferred from homology"/>
<dbReference type="RefSeq" id="WP_013820935.1">
    <property type="nucleotide sequence ID" value="NC_015572.1"/>
</dbReference>
<accession>G0A3V0</accession>
<dbReference type="OrthoDB" id="9800595at2"/>
<dbReference type="HOGENOM" id="CLU_042582_0_0_6"/>
<dbReference type="Pfam" id="PF02685">
    <property type="entry name" value="Glucokinase"/>
    <property type="match status" value="1"/>
</dbReference>
<dbReference type="GO" id="GO:0006096">
    <property type="term" value="P:glycolytic process"/>
    <property type="evidence" value="ECO:0007669"/>
    <property type="project" value="UniProtKB-UniRule"/>
</dbReference>
<reference key="2">
    <citation type="submission" date="2011-05" db="EMBL/GenBank/DDBJ databases">
        <title>Complete genome sequence of the aerobic marine methanotroph Methylomonas methanica MC09.</title>
        <authorList>
            <person name="Boden R."/>
            <person name="Cunliffe M."/>
            <person name="Scanlan J."/>
            <person name="Moussard H."/>
            <person name="Kits K.D."/>
            <person name="Klotz M."/>
            <person name="Jetten M."/>
            <person name="Vuilleumier S."/>
            <person name="Han J."/>
            <person name="Peters L."/>
            <person name="Mikhailova N."/>
            <person name="Teshima H."/>
            <person name="Tapia R."/>
            <person name="Kyrpides N."/>
            <person name="Ivanova N."/>
            <person name="Pagani I."/>
            <person name="Cheng J.-F."/>
            <person name="Goodwin L."/>
            <person name="Han C."/>
            <person name="Hauser L."/>
            <person name="Land M."/>
            <person name="Lapidus A."/>
            <person name="Lucas S."/>
            <person name="Pitluck S."/>
            <person name="Woyke T."/>
            <person name="Stein L.Y."/>
            <person name="Murrell C."/>
        </authorList>
    </citation>
    <scope>NUCLEOTIDE SEQUENCE</scope>
    <source>
        <strain>MC09</strain>
    </source>
</reference>
<evidence type="ECO:0000256" key="4">
    <source>
        <dbReference type="RuleBase" id="RU004046"/>
    </source>
</evidence>
<reference evidence="6" key="3">
    <citation type="submission" date="2011-05" db="EMBL/GenBank/DDBJ databases">
        <title>Complete sequence of Methylomonas methanica MC09.</title>
        <authorList>
            <consortium name="US DOE Joint Genome Institute"/>
            <person name="Lucas S."/>
            <person name="Han J."/>
            <person name="Lapidus A."/>
            <person name="Cheng J.-F."/>
            <person name="Goodwin L."/>
            <person name="Pitluck S."/>
            <person name="Peters L."/>
            <person name="Mikhailova N."/>
            <person name="Teshima H."/>
            <person name="Han C."/>
            <person name="Tapia R."/>
            <person name="Land M."/>
            <person name="Hauser L."/>
            <person name="Kyrpides N."/>
            <person name="Ivanova N."/>
            <person name="Pagani I."/>
            <person name="Stein L."/>
            <person name="Woyke T."/>
        </authorList>
    </citation>
    <scope>NUCLEOTIDE SEQUENCE [LARGE SCALE GENOMIC DNA]</scope>
    <source>
        <strain evidence="6">MC09</strain>
    </source>
</reference>
<dbReference type="NCBIfam" id="TIGR00749">
    <property type="entry name" value="glk"/>
    <property type="match status" value="1"/>
</dbReference>
<evidence type="ECO:0000256" key="3">
    <source>
        <dbReference type="HAMAP-Rule" id="MF_00524"/>
    </source>
</evidence>
<dbReference type="GO" id="GO:0005737">
    <property type="term" value="C:cytoplasm"/>
    <property type="evidence" value="ECO:0007669"/>
    <property type="project" value="UniProtKB-SubCell"/>
</dbReference>
<keyword evidence="3" id="KW-0324">Glycolysis</keyword>
<dbReference type="Proteomes" id="UP000008888">
    <property type="component" value="Chromosome"/>
</dbReference>
<dbReference type="EMBL" id="CP002738">
    <property type="protein sequence ID" value="AEG02722.1"/>
    <property type="molecule type" value="Genomic_DNA"/>
</dbReference>
<reference evidence="5 6" key="1">
    <citation type="journal article" date="2011" name="J. Bacteriol.">
        <title>Complete Genome Sequence of the Aerobic Marine Methanotroph Methylomonas methanica MC09.</title>
        <authorList>
            <person name="Boden R."/>
            <person name="Cunliffe M."/>
            <person name="Scanlan J."/>
            <person name="Moussard H."/>
            <person name="Kits K.D."/>
            <person name="Klotz M.G."/>
            <person name="Jetten M.S."/>
            <person name="Vuilleumier S."/>
            <person name="Han J."/>
            <person name="Peters L."/>
            <person name="Mikhailova N."/>
            <person name="Teshima H."/>
            <person name="Tapia R."/>
            <person name="Kyrpides N."/>
            <person name="Ivanova N."/>
            <person name="Pagani I."/>
            <person name="Cheng J.F."/>
            <person name="Goodwin L."/>
            <person name="Han C."/>
            <person name="Hauser L."/>
            <person name="Land M.L."/>
            <person name="Lapidus A."/>
            <person name="Lucas S."/>
            <person name="Pitluck S."/>
            <person name="Woyke T."/>
            <person name="Stein L."/>
            <person name="Murrell J.C."/>
        </authorList>
    </citation>
    <scope>NUCLEOTIDE SEQUENCE [LARGE SCALE GENOMIC DNA]</scope>
    <source>
        <strain evidence="5 6">MC09</strain>
    </source>
</reference>
<sequence>MILAGDIGGTKTVLSLLEKEADGLLKCVREQTFASGEYDSFDDILNLFLPANIQLSSVCFGVAGPVVEQRCFATNLNWTLDAAILKTKLGTEKVRLLNDLEAMAFGMLHLEAEDFVELNPNAERQSGNIAVIAAGTGLGEAILYWDGRQYHAIASEGGHCSFAPQTVQQDKLLYFLRKQFPQHVSYERILSGVGFSHLYDFLVDSQFAPPCPAVPSAEYCNGNGADRNAVISRLGINGEDALCSEAVRMFVEIYGAEAGNLFMKSFATGGVFIGGGIGPKIRSAMQAGGFMMGFTAKGRFQTLLGKVSVKLALNPRTPLIGAMHYFDTAN</sequence>
<name>G0A3V0_METMM</name>
<evidence type="ECO:0000313" key="6">
    <source>
        <dbReference type="Proteomes" id="UP000008888"/>
    </source>
</evidence>
<dbReference type="SUPFAM" id="SSF53067">
    <property type="entry name" value="Actin-like ATPase domain"/>
    <property type="match status" value="1"/>
</dbReference>
<gene>
    <name evidence="3" type="primary">glk</name>
    <name evidence="5" type="ordered locus">Metme_4375</name>
</gene>
<dbReference type="eggNOG" id="COG0837">
    <property type="taxonomic scope" value="Bacteria"/>
</dbReference>
<dbReference type="PANTHER" id="PTHR47363">
    <property type="entry name" value="GLUCOKINASE"/>
    <property type="match status" value="1"/>
</dbReference>
<dbReference type="InterPro" id="IPR043129">
    <property type="entry name" value="ATPase_NBD"/>
</dbReference>
<dbReference type="KEGG" id="mmt:Metme_4375"/>
<dbReference type="AlphaFoldDB" id="G0A3V0"/>
<keyword evidence="1 3" id="KW-0808">Transferase</keyword>
<keyword evidence="3" id="KW-0067">ATP-binding</keyword>
<comment type="similarity">
    <text evidence="3 4">Belongs to the bacterial glucokinase family.</text>
</comment>
<comment type="catalytic activity">
    <reaction evidence="3">
        <text>D-glucose + ATP = D-glucose 6-phosphate + ADP + H(+)</text>
        <dbReference type="Rhea" id="RHEA:17825"/>
        <dbReference type="ChEBI" id="CHEBI:4167"/>
        <dbReference type="ChEBI" id="CHEBI:15378"/>
        <dbReference type="ChEBI" id="CHEBI:30616"/>
        <dbReference type="ChEBI" id="CHEBI:61548"/>
        <dbReference type="ChEBI" id="CHEBI:456216"/>
        <dbReference type="EC" id="2.7.1.2"/>
    </reaction>
</comment>
<organism evidence="5 6">
    <name type="scientific">Methylomonas methanica (strain DSM 25384 / MC09)</name>
    <dbReference type="NCBI Taxonomy" id="857087"/>
    <lineage>
        <taxon>Bacteria</taxon>
        <taxon>Pseudomonadati</taxon>
        <taxon>Pseudomonadota</taxon>
        <taxon>Gammaproteobacteria</taxon>
        <taxon>Methylococcales</taxon>
        <taxon>Methylococcaceae</taxon>
        <taxon>Methylomonas</taxon>
    </lineage>
</organism>